<evidence type="ECO:0000256" key="2">
    <source>
        <dbReference type="SAM" id="Phobius"/>
    </source>
</evidence>
<dbReference type="SUPFAM" id="SSF57586">
    <property type="entry name" value="TNF receptor-like"/>
    <property type="match status" value="1"/>
</dbReference>
<evidence type="ECO:0000259" key="3">
    <source>
        <dbReference type="Pfam" id="PF09305"/>
    </source>
</evidence>
<keyword evidence="2" id="KW-0472">Membrane</keyword>
<keyword evidence="5" id="KW-1185">Reference proteome</keyword>
<dbReference type="InterPro" id="IPR015384">
    <property type="entry name" value="TACI_Cys-rich-dom"/>
</dbReference>
<organism evidence="4 5">
    <name type="scientific">Zoarces viviparus</name>
    <name type="common">Viviparous eelpout</name>
    <name type="synonym">Blennius viviparus</name>
    <dbReference type="NCBI Taxonomy" id="48416"/>
    <lineage>
        <taxon>Eukaryota</taxon>
        <taxon>Metazoa</taxon>
        <taxon>Chordata</taxon>
        <taxon>Craniata</taxon>
        <taxon>Vertebrata</taxon>
        <taxon>Euteleostomi</taxon>
        <taxon>Actinopterygii</taxon>
        <taxon>Neopterygii</taxon>
        <taxon>Teleostei</taxon>
        <taxon>Neoteleostei</taxon>
        <taxon>Acanthomorphata</taxon>
        <taxon>Eupercaria</taxon>
        <taxon>Perciformes</taxon>
        <taxon>Cottioidei</taxon>
        <taxon>Zoarcales</taxon>
        <taxon>Zoarcidae</taxon>
        <taxon>Zoarcinae</taxon>
        <taxon>Zoarces</taxon>
    </lineage>
</organism>
<dbReference type="GO" id="GO:0002244">
    <property type="term" value="P:hematopoietic progenitor cell differentiation"/>
    <property type="evidence" value="ECO:0007669"/>
    <property type="project" value="TreeGrafter"/>
</dbReference>
<dbReference type="PANTHER" id="PTHR15511:SF2">
    <property type="entry name" value="TUMOR NECROSIS FACTOR RECEPTOR SUPERFAMILY MEMBER 13B"/>
    <property type="match status" value="1"/>
</dbReference>
<evidence type="ECO:0000256" key="1">
    <source>
        <dbReference type="SAM" id="MobiDB-lite"/>
    </source>
</evidence>
<keyword evidence="2" id="KW-0812">Transmembrane</keyword>
<dbReference type="Gene3D" id="4.10.1290.10">
    <property type="entry name" value="Tumor necrosis factor receptor superfamily"/>
    <property type="match status" value="2"/>
</dbReference>
<keyword evidence="2" id="KW-1133">Transmembrane helix</keyword>
<dbReference type="GO" id="GO:0030889">
    <property type="term" value="P:negative regulation of B cell proliferation"/>
    <property type="evidence" value="ECO:0007669"/>
    <property type="project" value="TreeGrafter"/>
</dbReference>
<dbReference type="AlphaFoldDB" id="A0AAW1F8S5"/>
<protein>
    <recommendedName>
        <fullName evidence="3">TACI cysteine-rich domain-containing protein</fullName>
    </recommendedName>
</protein>
<dbReference type="Pfam" id="PF09305">
    <property type="entry name" value="TACI-CRD2"/>
    <property type="match status" value="1"/>
</dbReference>
<feature type="region of interest" description="Disordered" evidence="1">
    <location>
        <begin position="143"/>
        <end position="190"/>
    </location>
</feature>
<proteinExistence type="predicted"/>
<dbReference type="InterPro" id="IPR022317">
    <property type="entry name" value="TNFR_13B"/>
</dbReference>
<dbReference type="GO" id="GO:0005886">
    <property type="term" value="C:plasma membrane"/>
    <property type="evidence" value="ECO:0007669"/>
    <property type="project" value="InterPro"/>
</dbReference>
<comment type="caution">
    <text evidence="4">The sequence shown here is derived from an EMBL/GenBank/DDBJ whole genome shotgun (WGS) entry which is preliminary data.</text>
</comment>
<evidence type="ECO:0000313" key="5">
    <source>
        <dbReference type="Proteomes" id="UP001488805"/>
    </source>
</evidence>
<evidence type="ECO:0000313" key="4">
    <source>
        <dbReference type="EMBL" id="KAK9530727.1"/>
    </source>
</evidence>
<dbReference type="EMBL" id="JBCEZU010000100">
    <property type="protein sequence ID" value="KAK9530727.1"/>
    <property type="molecule type" value="Genomic_DNA"/>
</dbReference>
<sequence>MGRSCRAGQHWDALIRECIGCQCSQPQVIARCTGYCESAHCKAQAGHYYDMLLKKCMRCADVCGGHPAECSQHCQTPTLPVTTEKLLVQVTPHVPTSRGLLVPTALEDSTILLYSLLALSMMLLFSSLSLAFAVLLRGARATKTSNPGPKGAKHPQTGQEVGQPGKRSKDFVSNSNHTTDREPSYDSSPTETCVCVHCFPDLKALGQGNDRPLRAPFSFYQQAVLHKSPIQKRGNLWTEENLYTSGLEVQEEAVVVG</sequence>
<feature type="domain" description="TACI cysteine-rich" evidence="3">
    <location>
        <begin position="40"/>
        <end position="76"/>
    </location>
</feature>
<dbReference type="GO" id="GO:0001782">
    <property type="term" value="P:B cell homeostasis"/>
    <property type="evidence" value="ECO:0007669"/>
    <property type="project" value="TreeGrafter"/>
</dbReference>
<dbReference type="PANTHER" id="PTHR15511">
    <property type="entry name" value="TUMOR NECROSIS FACTOR RECEPTOR SUPERFAMILY MEMBER 13B"/>
    <property type="match status" value="1"/>
</dbReference>
<feature type="transmembrane region" description="Helical" evidence="2">
    <location>
        <begin position="111"/>
        <end position="136"/>
    </location>
</feature>
<reference evidence="4 5" key="1">
    <citation type="journal article" date="2024" name="Genome Biol. Evol.">
        <title>Chromosome-level genome assembly of the viviparous eelpout Zoarces viviparus.</title>
        <authorList>
            <person name="Fuhrmann N."/>
            <person name="Brasseur M.V."/>
            <person name="Bakowski C.E."/>
            <person name="Podsiadlowski L."/>
            <person name="Prost S."/>
            <person name="Krehenwinkel H."/>
            <person name="Mayer C."/>
        </authorList>
    </citation>
    <scope>NUCLEOTIDE SEQUENCE [LARGE SCALE GENOMIC DNA]</scope>
    <source>
        <strain evidence="4">NO-MEL_2022_Ind0_liver</strain>
    </source>
</reference>
<accession>A0AAW1F8S5</accession>
<name>A0AAW1F8S5_ZOAVI</name>
<dbReference type="Proteomes" id="UP001488805">
    <property type="component" value="Unassembled WGS sequence"/>
</dbReference>
<gene>
    <name evidence="4" type="ORF">VZT92_012215</name>
</gene>